<accession>A0A081NF45</accession>
<evidence type="ECO:0000313" key="3">
    <source>
        <dbReference type="Proteomes" id="UP000028073"/>
    </source>
</evidence>
<dbReference type="AlphaFoldDB" id="A0A081NF45"/>
<dbReference type="Proteomes" id="UP000028073">
    <property type="component" value="Unassembled WGS sequence"/>
</dbReference>
<comment type="caution">
    <text evidence="2">The sequence shown here is derived from an EMBL/GenBank/DDBJ whole genome shotgun (WGS) entry which is preliminary data.</text>
</comment>
<protein>
    <submittedName>
        <fullName evidence="2">Uncharacterized protein</fullName>
    </submittedName>
</protein>
<evidence type="ECO:0000256" key="1">
    <source>
        <dbReference type="SAM" id="MobiDB-lite"/>
    </source>
</evidence>
<evidence type="ECO:0000313" key="2">
    <source>
        <dbReference type="EMBL" id="KEQ17068.1"/>
    </source>
</evidence>
<gene>
    <name evidence="2" type="ORF">GZ78_14340</name>
</gene>
<sequence>MSLTNGSSSFRGFAPPSDAAVGGAAEPGVMRQLYLPLATKIQIYNVDSCFPYEIYKYQKDKLCVYAE</sequence>
<dbReference type="EMBL" id="JOKH01000003">
    <property type="protein sequence ID" value="KEQ17068.1"/>
    <property type="molecule type" value="Genomic_DNA"/>
</dbReference>
<feature type="compositionally biased region" description="Polar residues" evidence="1">
    <location>
        <begin position="1"/>
        <end position="10"/>
    </location>
</feature>
<proteinExistence type="predicted"/>
<feature type="region of interest" description="Disordered" evidence="1">
    <location>
        <begin position="1"/>
        <end position="23"/>
    </location>
</feature>
<dbReference type="STRING" id="1137799.GZ78_14340"/>
<reference evidence="2 3" key="1">
    <citation type="submission" date="2014-06" db="EMBL/GenBank/DDBJ databases">
        <title>Whole Genome Sequences of Three Symbiotic Endozoicomonas Bacteria.</title>
        <authorList>
            <person name="Neave M.J."/>
            <person name="Apprill A."/>
            <person name="Voolstra C.R."/>
        </authorList>
    </citation>
    <scope>NUCLEOTIDE SEQUENCE [LARGE SCALE GENOMIC DNA]</scope>
    <source>
        <strain evidence="2 3">DSM 25634</strain>
    </source>
</reference>
<keyword evidence="3" id="KW-1185">Reference proteome</keyword>
<organism evidence="2 3">
    <name type="scientific">Endozoicomonas numazuensis</name>
    <dbReference type="NCBI Taxonomy" id="1137799"/>
    <lineage>
        <taxon>Bacteria</taxon>
        <taxon>Pseudomonadati</taxon>
        <taxon>Pseudomonadota</taxon>
        <taxon>Gammaproteobacteria</taxon>
        <taxon>Oceanospirillales</taxon>
        <taxon>Endozoicomonadaceae</taxon>
        <taxon>Endozoicomonas</taxon>
    </lineage>
</organism>
<name>A0A081NF45_9GAMM</name>